<comment type="caution">
    <text evidence="2">The sequence shown here is derived from an EMBL/GenBank/DDBJ whole genome shotgun (WGS) entry which is preliminary data.</text>
</comment>
<evidence type="ECO:0000313" key="3">
    <source>
        <dbReference type="Proteomes" id="UP000051515"/>
    </source>
</evidence>
<proteinExistence type="predicted"/>
<dbReference type="Pfam" id="PF18851">
    <property type="entry name" value="baeRF_family8"/>
    <property type="match status" value="1"/>
</dbReference>
<dbReference type="RefSeq" id="WP_056953013.1">
    <property type="nucleotide sequence ID" value="NZ_AZDY01000038.1"/>
</dbReference>
<feature type="domain" description="Bacterial archaeo-eukaryotic release factor family 8" evidence="1">
    <location>
        <begin position="127"/>
        <end position="262"/>
    </location>
</feature>
<organism evidence="2 3">
    <name type="scientific">Companilactobacillus bobalius DSM 19674</name>
    <dbReference type="NCBI Taxonomy" id="1423788"/>
    <lineage>
        <taxon>Bacteria</taxon>
        <taxon>Bacillati</taxon>
        <taxon>Bacillota</taxon>
        <taxon>Bacilli</taxon>
        <taxon>Lactobacillales</taxon>
        <taxon>Lactobacillaceae</taxon>
        <taxon>Companilactobacillus</taxon>
        <taxon>Companilactobacillus bobalius</taxon>
    </lineage>
</organism>
<evidence type="ECO:0000313" key="2">
    <source>
        <dbReference type="EMBL" id="KRK82232.1"/>
    </source>
</evidence>
<dbReference type="OrthoDB" id="2272287at2"/>
<reference evidence="2 3" key="1">
    <citation type="journal article" date="2015" name="Genome Announc.">
        <title>Expanding the biotechnology potential of lactobacilli through comparative genomics of 213 strains and associated genera.</title>
        <authorList>
            <person name="Sun Z."/>
            <person name="Harris H.M."/>
            <person name="McCann A."/>
            <person name="Guo C."/>
            <person name="Argimon S."/>
            <person name="Zhang W."/>
            <person name="Yang X."/>
            <person name="Jeffery I.B."/>
            <person name="Cooney J.C."/>
            <person name="Kagawa T.F."/>
            <person name="Liu W."/>
            <person name="Song Y."/>
            <person name="Salvetti E."/>
            <person name="Wrobel A."/>
            <person name="Rasinkangas P."/>
            <person name="Parkhill J."/>
            <person name="Rea M.C."/>
            <person name="O'Sullivan O."/>
            <person name="Ritari J."/>
            <person name="Douillard F.P."/>
            <person name="Paul Ross R."/>
            <person name="Yang R."/>
            <person name="Briner A.E."/>
            <person name="Felis G.E."/>
            <person name="de Vos W.M."/>
            <person name="Barrangou R."/>
            <person name="Klaenhammer T.R."/>
            <person name="Caufield P.W."/>
            <person name="Cui Y."/>
            <person name="Zhang H."/>
            <person name="O'Toole P.W."/>
        </authorList>
    </citation>
    <scope>NUCLEOTIDE SEQUENCE [LARGE SCALE GENOMIC DNA]</scope>
    <source>
        <strain evidence="2 3">DSM 19674</strain>
    </source>
</reference>
<protein>
    <recommendedName>
        <fullName evidence="1">Bacterial archaeo-eukaryotic release factor family 8 domain-containing protein</fullName>
    </recommendedName>
</protein>
<name>A0A0R1KFW2_9LACO</name>
<keyword evidence="3" id="KW-1185">Reference proteome</keyword>
<sequence>MRINNDNLMRLLASNVEPKISIILPIHPETPQIEENILNYKNLLKDVKKDLELNYPRRQWDQAIERLENLLLDRQLFSTSKKALIIFANNEAMEISRMEHQVLPKAHVGTTFLVQDLLLPEESGADPEYLINLSRDRINVFNMDNLKEVELEGVHSNFADYYPDFDVNANLNSGSYGGKNAIYHGHRTKSEEQQKDQLIYYQYLDRKLGSMYQREGTTFLLTGLPEVLDVYLNNYGNSKYIDGVIHSSMLNLSHREMLEKVNEYKNFETVALIEKIKHDLHRADNQERVINDLDTINFALMNRDIKSLISFNDGTSYSVEHNKMLVQSILNKTNSQVVYSKDAAVPSMSAIVY</sequence>
<dbReference type="InterPro" id="IPR040830">
    <property type="entry name" value="Bact_RF_family8"/>
</dbReference>
<gene>
    <name evidence="2" type="ORF">FC78_GL002236</name>
</gene>
<evidence type="ECO:0000259" key="1">
    <source>
        <dbReference type="Pfam" id="PF18851"/>
    </source>
</evidence>
<accession>A0A0R1KFW2</accession>
<dbReference type="PATRIC" id="fig|1423788.3.peg.2306"/>
<dbReference type="EMBL" id="AZDY01000038">
    <property type="protein sequence ID" value="KRK82232.1"/>
    <property type="molecule type" value="Genomic_DNA"/>
</dbReference>
<dbReference type="Proteomes" id="UP000051515">
    <property type="component" value="Unassembled WGS sequence"/>
</dbReference>
<dbReference type="STRING" id="1423788.FC78_GL002236"/>
<dbReference type="AlphaFoldDB" id="A0A0R1KFW2"/>